<dbReference type="AlphaFoldDB" id="A0A1E7DSW6"/>
<dbReference type="Proteomes" id="UP000095658">
    <property type="component" value="Unassembled WGS sequence"/>
</dbReference>
<organism evidence="2 3">
    <name type="scientific">Domibacillus iocasae</name>
    <dbReference type="NCBI Taxonomy" id="1714016"/>
    <lineage>
        <taxon>Bacteria</taxon>
        <taxon>Bacillati</taxon>
        <taxon>Bacillota</taxon>
        <taxon>Bacilli</taxon>
        <taxon>Bacillales</taxon>
        <taxon>Bacillaceae</taxon>
        <taxon>Domibacillus</taxon>
    </lineage>
</organism>
<feature type="region of interest" description="Disordered" evidence="1">
    <location>
        <begin position="1"/>
        <end position="24"/>
    </location>
</feature>
<proteinExistence type="predicted"/>
<evidence type="ECO:0000313" key="3">
    <source>
        <dbReference type="Proteomes" id="UP000095658"/>
    </source>
</evidence>
<evidence type="ECO:0000313" key="2">
    <source>
        <dbReference type="EMBL" id="OES46160.1"/>
    </source>
</evidence>
<dbReference type="EMBL" id="MAMP01000006">
    <property type="protein sequence ID" value="OES46160.1"/>
    <property type="molecule type" value="Genomic_DNA"/>
</dbReference>
<evidence type="ECO:0000256" key="1">
    <source>
        <dbReference type="SAM" id="MobiDB-lite"/>
    </source>
</evidence>
<comment type="caution">
    <text evidence="2">The sequence shown here is derived from an EMBL/GenBank/DDBJ whole genome shotgun (WGS) entry which is preliminary data.</text>
</comment>
<reference evidence="2 3" key="1">
    <citation type="submission" date="2016-06" db="EMBL/GenBank/DDBJ databases">
        <title>Domibacillus iocasae genome sequencing.</title>
        <authorList>
            <person name="Verma A."/>
            <person name="Pal Y."/>
            <person name="Ojha A.K."/>
            <person name="Krishnamurthi S."/>
        </authorList>
    </citation>
    <scope>NUCLEOTIDE SEQUENCE [LARGE SCALE GENOMIC DNA]</scope>
    <source>
        <strain evidence="2 3">DSM 29979</strain>
    </source>
</reference>
<protein>
    <submittedName>
        <fullName evidence="2">Uncharacterized protein</fullName>
    </submittedName>
</protein>
<name>A0A1E7DSW6_9BACI</name>
<feature type="compositionally biased region" description="Basic residues" evidence="1">
    <location>
        <begin position="1"/>
        <end position="12"/>
    </location>
</feature>
<dbReference type="RefSeq" id="WP_069937317.1">
    <property type="nucleotide sequence ID" value="NZ_MAMP01000006.1"/>
</dbReference>
<sequence>MGKKDKKKKKQKPMTLEERFASGERAASAGNFNRDFKARAIYTSNNMNDAINKLSKARGQGFKTMFVKHAFEKVLREEYGWDPDKDQDDWPSA</sequence>
<keyword evidence="3" id="KW-1185">Reference proteome</keyword>
<accession>A0A1E7DSW6</accession>
<gene>
    <name evidence="2" type="ORF">BA724_16440</name>
</gene>